<proteinExistence type="inferred from homology"/>
<keyword evidence="10" id="KW-1185">Reference proteome</keyword>
<dbReference type="OrthoDB" id="1728974at2759"/>
<dbReference type="EC" id="2.7.1.17" evidence="6"/>
<dbReference type="AlphaFoldDB" id="A0A9W7YEX6"/>
<evidence type="ECO:0000256" key="1">
    <source>
        <dbReference type="ARBA" id="ARBA00009156"/>
    </source>
</evidence>
<evidence type="ECO:0000256" key="4">
    <source>
        <dbReference type="ARBA" id="ARBA00022777"/>
    </source>
</evidence>
<dbReference type="CDD" id="cd07776">
    <property type="entry name" value="ASKHA_NBD_FGGY_SpXK-like"/>
    <property type="match status" value="1"/>
</dbReference>
<evidence type="ECO:0000313" key="10">
    <source>
        <dbReference type="Proteomes" id="UP001143981"/>
    </source>
</evidence>
<dbReference type="GO" id="GO:0005829">
    <property type="term" value="C:cytosol"/>
    <property type="evidence" value="ECO:0007669"/>
    <property type="project" value="TreeGrafter"/>
</dbReference>
<accession>A0A9W7YEX6</accession>
<comment type="catalytic activity">
    <reaction evidence="5 6">
        <text>D-xylulose + ATP = D-xylulose 5-phosphate + ADP + H(+)</text>
        <dbReference type="Rhea" id="RHEA:10964"/>
        <dbReference type="ChEBI" id="CHEBI:15378"/>
        <dbReference type="ChEBI" id="CHEBI:17140"/>
        <dbReference type="ChEBI" id="CHEBI:30616"/>
        <dbReference type="ChEBI" id="CHEBI:57737"/>
        <dbReference type="ChEBI" id="CHEBI:456216"/>
        <dbReference type="EC" id="2.7.1.17"/>
    </reaction>
</comment>
<dbReference type="GO" id="GO:0005997">
    <property type="term" value="P:xylulose metabolic process"/>
    <property type="evidence" value="ECO:0007669"/>
    <property type="project" value="TreeGrafter"/>
</dbReference>
<evidence type="ECO:0000259" key="8">
    <source>
        <dbReference type="Pfam" id="PF02782"/>
    </source>
</evidence>
<dbReference type="SUPFAM" id="SSF53067">
    <property type="entry name" value="Actin-like ATPase domain"/>
    <property type="match status" value="2"/>
</dbReference>
<evidence type="ECO:0000256" key="5">
    <source>
        <dbReference type="ARBA" id="ARBA00048885"/>
    </source>
</evidence>
<comment type="similarity">
    <text evidence="1 6">Belongs to the FGGY kinase family.</text>
</comment>
<gene>
    <name evidence="9" type="ORF">LPJ61_002366</name>
</gene>
<evidence type="ECO:0000256" key="6">
    <source>
        <dbReference type="RuleBase" id="RU367058"/>
    </source>
</evidence>
<dbReference type="Proteomes" id="UP001143981">
    <property type="component" value="Unassembled WGS sequence"/>
</dbReference>
<name>A0A9W7YEX6_9FUNG</name>
<feature type="domain" description="Carbohydrate kinase FGGY C-terminal" evidence="8">
    <location>
        <begin position="300"/>
        <end position="497"/>
    </location>
</feature>
<comment type="function">
    <text evidence="6">Highly specific D-xylulose kinase which participates in the catabolism of xylose. Xylose is a major component of hemicelluloses such as xylan. Most fungi utilize D-xylose via three enzymatic reactions, xylose reductase (XR), xylitol dehydrogenase (XDH), and xylulokinase, to form xylulose 5-phosphate, which enters pentose phosphate pathway.</text>
</comment>
<reference evidence="9" key="1">
    <citation type="submission" date="2022-07" db="EMBL/GenBank/DDBJ databases">
        <title>Phylogenomic reconstructions and comparative analyses of Kickxellomycotina fungi.</title>
        <authorList>
            <person name="Reynolds N.K."/>
            <person name="Stajich J.E."/>
            <person name="Barry K."/>
            <person name="Grigoriev I.V."/>
            <person name="Crous P."/>
            <person name="Smith M.E."/>
        </authorList>
    </citation>
    <scope>NUCLEOTIDE SEQUENCE</scope>
    <source>
        <strain evidence="9">BCRC 34381</strain>
    </source>
</reference>
<dbReference type="PANTHER" id="PTHR10196">
    <property type="entry name" value="SUGAR KINASE"/>
    <property type="match status" value="1"/>
</dbReference>
<dbReference type="InterPro" id="IPR042024">
    <property type="entry name" value="D-XK_euk"/>
</dbReference>
<keyword evidence="6" id="KW-0547">Nucleotide-binding</keyword>
<keyword evidence="3 6" id="KW-0808">Transferase</keyword>
<evidence type="ECO:0000256" key="3">
    <source>
        <dbReference type="ARBA" id="ARBA00022679"/>
    </source>
</evidence>
<keyword evidence="4 6" id="KW-0418">Kinase</keyword>
<dbReference type="Pfam" id="PF02782">
    <property type="entry name" value="FGGY_C"/>
    <property type="match status" value="1"/>
</dbReference>
<evidence type="ECO:0000313" key="9">
    <source>
        <dbReference type="EMBL" id="KAJ1731773.1"/>
    </source>
</evidence>
<feature type="domain" description="Carbohydrate kinase FGGY N-terminal" evidence="7">
    <location>
        <begin position="135"/>
        <end position="286"/>
    </location>
</feature>
<dbReference type="GO" id="GO:0005524">
    <property type="term" value="F:ATP binding"/>
    <property type="evidence" value="ECO:0007669"/>
    <property type="project" value="UniProtKB-UniRule"/>
</dbReference>
<dbReference type="Gene3D" id="3.30.420.40">
    <property type="match status" value="2"/>
</dbReference>
<dbReference type="InterPro" id="IPR018485">
    <property type="entry name" value="FGGY_C"/>
</dbReference>
<comment type="caution">
    <text evidence="9">The sequence shown here is derived from an EMBL/GenBank/DDBJ whole genome shotgun (WGS) entry which is preliminary data.</text>
</comment>
<dbReference type="Pfam" id="PF00370">
    <property type="entry name" value="FGGY_N"/>
    <property type="match status" value="1"/>
</dbReference>
<evidence type="ECO:0000259" key="7">
    <source>
        <dbReference type="Pfam" id="PF00370"/>
    </source>
</evidence>
<keyword evidence="2 6" id="KW-0859">Xylose metabolism</keyword>
<evidence type="ECO:0000256" key="2">
    <source>
        <dbReference type="ARBA" id="ARBA00022629"/>
    </source>
</evidence>
<dbReference type="EMBL" id="JANBOI010000292">
    <property type="protein sequence ID" value="KAJ1731773.1"/>
    <property type="molecule type" value="Genomic_DNA"/>
</dbReference>
<sequence>MADADGAGGPLFLGLDLSTQQLKGMLVDEQRRAVCEVCIVFDERLPEYSTASGRHVRGDVVTAPVLMWVEAIDLLMAELAATGLAARIRGVSGAAQQHGSVYWRQRGVETVRQLASSLPLKEQLQEAFALPDSPTWEDLSTSQQCRDLERTAGGAAALARISGSVALERFTGAQIAKIKQTQPAVWEDTARISLVSSFVASVLVGDIAPVDCGDASGTNIYDIQDRAWSRRMCDSIDPRLVGMLGERVVTADTVVGALSPYFVRRYGLARCPVVAFTGDNPSTYVGFESMFTSVDRSAAVLSLGTSDTVLFPLDDYPYAANASPLAMQHLDGHVLQHPTAARRYIAMLCYKNGSLAREWVRDHCLGGSGSCTWADFGESAGPGPMAPAAFGFYYLSAEILPRAKGLHRFVRCSDGDIVCPSGSRYRQLGSFDGTGLGSDARAIIESQVMSMRVDHSRKTAAALDSVAVTGGASSNRVLLQTIADVLGVSVFAAGEQHPGGFELKTPAMPAYGGAIRAQQQVKEHPIGTECEPDRSSAKYTLQRICSPSEHMHDVYTQALADFEFLRSHVSAQHGGCADPAGTF</sequence>
<protein>
    <recommendedName>
        <fullName evidence="6">Xylulose kinase</fullName>
        <ecNumber evidence="6">2.7.1.17</ecNumber>
    </recommendedName>
</protein>
<keyword evidence="6" id="KW-0067">ATP-binding</keyword>
<dbReference type="GO" id="GO:0004856">
    <property type="term" value="F:D-xylulokinase activity"/>
    <property type="evidence" value="ECO:0007669"/>
    <property type="project" value="UniProtKB-UniRule"/>
</dbReference>
<organism evidence="9 10">
    <name type="scientific">Coemansia biformis</name>
    <dbReference type="NCBI Taxonomy" id="1286918"/>
    <lineage>
        <taxon>Eukaryota</taxon>
        <taxon>Fungi</taxon>
        <taxon>Fungi incertae sedis</taxon>
        <taxon>Zoopagomycota</taxon>
        <taxon>Kickxellomycotina</taxon>
        <taxon>Kickxellomycetes</taxon>
        <taxon>Kickxellales</taxon>
        <taxon>Kickxellaceae</taxon>
        <taxon>Coemansia</taxon>
    </lineage>
</organism>
<dbReference type="PANTHER" id="PTHR10196:SF57">
    <property type="entry name" value="XYLULOSE KINASE"/>
    <property type="match status" value="1"/>
</dbReference>
<dbReference type="GO" id="GO:0042732">
    <property type="term" value="P:D-xylose metabolic process"/>
    <property type="evidence" value="ECO:0007669"/>
    <property type="project" value="UniProtKB-UniRule"/>
</dbReference>
<dbReference type="InterPro" id="IPR043129">
    <property type="entry name" value="ATPase_NBD"/>
</dbReference>
<dbReference type="InterPro" id="IPR018484">
    <property type="entry name" value="FGGY_N"/>
</dbReference>
<keyword evidence="6" id="KW-0119">Carbohydrate metabolism</keyword>